<feature type="region of interest" description="Disordered" evidence="2">
    <location>
        <begin position="96"/>
        <end position="121"/>
    </location>
</feature>
<gene>
    <name evidence="3" type="ORF">TOPH_01194</name>
</gene>
<accession>A0A0L0NIV3</accession>
<comment type="caution">
    <text evidence="3">The sequence shown here is derived from an EMBL/GenBank/DDBJ whole genome shotgun (WGS) entry which is preliminary data.</text>
</comment>
<keyword evidence="4" id="KW-1185">Reference proteome</keyword>
<feature type="compositionally biased region" description="Acidic residues" evidence="2">
    <location>
        <begin position="50"/>
        <end position="59"/>
    </location>
</feature>
<keyword evidence="1" id="KW-0175">Coiled coil</keyword>
<evidence type="ECO:0000256" key="2">
    <source>
        <dbReference type="SAM" id="MobiDB-lite"/>
    </source>
</evidence>
<protein>
    <submittedName>
        <fullName evidence="3">Uncharacterized protein</fullName>
    </submittedName>
</protein>
<reference evidence="3 4" key="1">
    <citation type="journal article" date="2015" name="BMC Genomics">
        <title>The genome of the truffle-parasite Tolypocladium ophioglossoides and the evolution of antifungal peptaibiotics.</title>
        <authorList>
            <person name="Quandt C.A."/>
            <person name="Bushley K.E."/>
            <person name="Spatafora J.W."/>
        </authorList>
    </citation>
    <scope>NUCLEOTIDE SEQUENCE [LARGE SCALE GENOMIC DNA]</scope>
    <source>
        <strain evidence="3 4">CBS 100239</strain>
    </source>
</reference>
<dbReference type="OrthoDB" id="4755094at2759"/>
<dbReference type="EMBL" id="LFRF01000002">
    <property type="protein sequence ID" value="KND94052.1"/>
    <property type="molecule type" value="Genomic_DNA"/>
</dbReference>
<dbReference type="Proteomes" id="UP000036947">
    <property type="component" value="Unassembled WGS sequence"/>
</dbReference>
<proteinExistence type="predicted"/>
<evidence type="ECO:0000313" key="4">
    <source>
        <dbReference type="Proteomes" id="UP000036947"/>
    </source>
</evidence>
<evidence type="ECO:0000256" key="1">
    <source>
        <dbReference type="SAM" id="Coils"/>
    </source>
</evidence>
<evidence type="ECO:0000313" key="3">
    <source>
        <dbReference type="EMBL" id="KND94052.1"/>
    </source>
</evidence>
<feature type="region of interest" description="Disordered" evidence="2">
    <location>
        <begin position="1"/>
        <end position="83"/>
    </location>
</feature>
<dbReference type="AlphaFoldDB" id="A0A0L0NIV3"/>
<name>A0A0L0NIV3_TOLOC</name>
<sequence length="564" mass="63742">MSSGSGPGTIPLDNMRVKMSYSEAAAAKDRTKPSPKPPKAHDGTRKTDTEMDTGTDTDTDTATGDGAHKSGPLPLEQAPVRKYSMPINARDVVHEDMDEGGTEEEHPGGSRVHSRSRSASLDDFSIDTKSLGPDFGDSQEFGGMGFGAGAALSQAHIQELYATVNALTRERQIAEEKAERASERVAEMKQLVDAGMSDISKDTRALAEEIERLRHEKRFLKEQLSDAQSHIFSLQPYRKDMTPEEVRREYDDLVESVQDWVQKLMGPVLDDVAVGAEEIMSHARHRPSDATRFKKTIRQYPDLVHASMLPETDEDIIVGVILRYLHDNIFQKILYGSIQHYTEIISFVENLLQTAVEPKRDLFSVRTWTAEAYNALLSAPQFKSVRDRRRKDMMFKDKTQWLCEGIQDNCIEPAMRLYEKFQVSTHHFYLDANPFMAWGSNSQLIASPEFVAALDKLDCRNILQNRKAFSLAKLDPQPSKKELHHHLLNVCTVVPALCMRQIGQRDAIKEPTTVRRQQMLVAWGPEERRKKFVDSGDRTIVSQLYLGARSERSESSWASSFRWG</sequence>
<organism evidence="3 4">
    <name type="scientific">Tolypocladium ophioglossoides (strain CBS 100239)</name>
    <name type="common">Snaketongue truffleclub</name>
    <name type="synonym">Elaphocordyceps ophioglossoides</name>
    <dbReference type="NCBI Taxonomy" id="1163406"/>
    <lineage>
        <taxon>Eukaryota</taxon>
        <taxon>Fungi</taxon>
        <taxon>Dikarya</taxon>
        <taxon>Ascomycota</taxon>
        <taxon>Pezizomycotina</taxon>
        <taxon>Sordariomycetes</taxon>
        <taxon>Hypocreomycetidae</taxon>
        <taxon>Hypocreales</taxon>
        <taxon>Ophiocordycipitaceae</taxon>
        <taxon>Tolypocladium</taxon>
    </lineage>
</organism>
<feature type="coiled-coil region" evidence="1">
    <location>
        <begin position="157"/>
        <end position="230"/>
    </location>
</feature>
<feature type="compositionally biased region" description="Basic and acidic residues" evidence="2">
    <location>
        <begin position="39"/>
        <end position="49"/>
    </location>
</feature>